<dbReference type="AlphaFoldDB" id="A0A7D5QZG1"/>
<reference evidence="1 2" key="1">
    <citation type="submission" date="2018-02" db="EMBL/GenBank/DDBJ databases">
        <title>Complete genome of Nitrosopumilus cobalaminigenes HCA1.</title>
        <authorList>
            <person name="Qin W."/>
            <person name="Zheng Y."/>
            <person name="Stahl D.A."/>
        </authorList>
    </citation>
    <scope>NUCLEOTIDE SEQUENCE [LARGE SCALE GENOMIC DNA]</scope>
    <source>
        <strain evidence="1 2">HCA1</strain>
    </source>
</reference>
<dbReference type="Proteomes" id="UP000509771">
    <property type="component" value="Chromosome"/>
</dbReference>
<evidence type="ECO:0000313" key="2">
    <source>
        <dbReference type="Proteomes" id="UP000509771"/>
    </source>
</evidence>
<keyword evidence="2" id="KW-1185">Reference proteome</keyword>
<accession>A0A7D5QZG1</accession>
<dbReference type="KEGG" id="ncl:C5F47_07275"/>
<organism evidence="1 2">
    <name type="scientific">Nitrosopumilus cobalaminigenes</name>
    <dbReference type="NCBI Taxonomy" id="1470066"/>
    <lineage>
        <taxon>Archaea</taxon>
        <taxon>Nitrososphaerota</taxon>
        <taxon>Nitrososphaeria</taxon>
        <taxon>Nitrosopumilales</taxon>
        <taxon>Nitrosopumilaceae</taxon>
        <taxon>Nitrosopumilus</taxon>
    </lineage>
</organism>
<gene>
    <name evidence="1" type="ORF">C5F47_07275</name>
</gene>
<dbReference type="EMBL" id="CP026993">
    <property type="protein sequence ID" value="QLH03360.1"/>
    <property type="molecule type" value="Genomic_DNA"/>
</dbReference>
<name>A0A7D5QZG1_9ARCH</name>
<evidence type="ECO:0000313" key="1">
    <source>
        <dbReference type="EMBL" id="QLH03360.1"/>
    </source>
</evidence>
<sequence length="82" mass="9593">MCPYCDNSKQITATRTSWQIHLAGHREEIIKHLTDISESCELCAYAEMSANKKHAASHYRWSHQKHEIIEWALSKLDREIIV</sequence>
<protein>
    <submittedName>
        <fullName evidence="1">Uncharacterized protein</fullName>
    </submittedName>
</protein>
<proteinExistence type="predicted"/>